<protein>
    <submittedName>
        <fullName evidence="2">Lantibiotic dehydratase</fullName>
    </submittedName>
</protein>
<dbReference type="InterPro" id="IPR006827">
    <property type="entry name" value="Lant_deHydtase_N"/>
</dbReference>
<name>A0A6L9G3L0_9MICC</name>
<proteinExistence type="predicted"/>
<accession>A0A6L9G3L0</accession>
<evidence type="ECO:0000313" key="2">
    <source>
        <dbReference type="EMBL" id="NAZ16492.1"/>
    </source>
</evidence>
<feature type="domain" description="Lantibiotic dehydratase N-terminal" evidence="1">
    <location>
        <begin position="300"/>
        <end position="781"/>
    </location>
</feature>
<dbReference type="RefSeq" id="WP_161449250.1">
    <property type="nucleotide sequence ID" value="NZ_WYDN01000008.1"/>
</dbReference>
<evidence type="ECO:0000259" key="1">
    <source>
        <dbReference type="Pfam" id="PF04738"/>
    </source>
</evidence>
<evidence type="ECO:0000313" key="3">
    <source>
        <dbReference type="Proteomes" id="UP000477543"/>
    </source>
</evidence>
<dbReference type="Pfam" id="PF04738">
    <property type="entry name" value="Lant_dehydr_N"/>
    <property type="match status" value="1"/>
</dbReference>
<organism evidence="2 3">
    <name type="scientific">Glutamicibacter soli</name>
    <dbReference type="NCBI Taxonomy" id="453836"/>
    <lineage>
        <taxon>Bacteria</taxon>
        <taxon>Bacillati</taxon>
        <taxon>Actinomycetota</taxon>
        <taxon>Actinomycetes</taxon>
        <taxon>Micrococcales</taxon>
        <taxon>Micrococcaceae</taxon>
        <taxon>Glutamicibacter</taxon>
    </lineage>
</organism>
<reference evidence="2 3" key="1">
    <citation type="submission" date="2020-01" db="EMBL/GenBank/DDBJ databases">
        <title>Glutamicibacter soli M275.</title>
        <authorList>
            <person name="Meng X."/>
        </authorList>
    </citation>
    <scope>NUCLEOTIDE SEQUENCE [LARGE SCALE GENOMIC DNA]</scope>
    <source>
        <strain evidence="2 3">M275</strain>
    </source>
</reference>
<sequence>MALTPCWVSRVNLYPYSNLRSADGGRQDQLLIDRLLAEHKLREDLRSTLLAALSEQIRDNPAASSKTWIPLRRDVYNLRRSSKAWGWGPEGADIPGLHDWHSSWSRTAVLQQELASLHTSALASERAALDRWSVDQDVQRATVMTSTSLYRGVKGRAGNGAQLNKRQRKSEPSLVHYFARSTTKVSPFSLYTGTLLHPMVDRSETGAGNFGYPLEVGRKSKASLRRLYVRQAARLLAQDPQDKWKVSWKLGDGVEATAEGLLIRQRKWRKPSLGMKADTFMEDVARIPATGSWPEIFTLLQEICTEPVPLKQIAEQISTRSGWSATDTEKLLESMAAMHLLVPIFPIHEQSDAYEKQWLRYLRGFTGKSAAALRQALTRTEAATGRWPEATGEDRAQMLGQLESLWAVALGLPKVDNPLVEDSYVAVGAPADDSRVASWAADFAGLAPMLVAQDDQRVLAAALEQVFTDIYGVNGRCQDLREFAQAAYAAFPLTQQLLAGQAEVTPGSPLAQLLQGRKTMAAHLVELSRSGHTPVDIDRAVLAQVADQLPSREWNLQRSISVFGQSAGENFVLNHLYGGRGRYFSRFLSDQDPQLTELIRDSMVEAVPPGARTLHMRPSLGFNANLNPLMAEEELRLTDEHAHPAARIRIEDLELVHGKNGLRVVHKTLGHDIDVLYTGFLVPHALPSEEMLLAMIAAAPYFSFSELTLDLHERLDTGNGPVVSSPRIGHGNLTLFRKRYGFTRGFLEVAASSGVRPEPADAFRELNLRRSNHDVPAEVFLRPLLGKQITPIERAMSPRPQYVDFLSRLHVEGLHKRSAKLGETLLAEEFHPHPSRFGIETARGRHCAELFFEVSLTSGASNE</sequence>
<dbReference type="EMBL" id="WYDN01000008">
    <property type="protein sequence ID" value="NAZ16492.1"/>
    <property type="molecule type" value="Genomic_DNA"/>
</dbReference>
<gene>
    <name evidence="2" type="ORF">GT020_10510</name>
</gene>
<comment type="caution">
    <text evidence="2">The sequence shown here is derived from an EMBL/GenBank/DDBJ whole genome shotgun (WGS) entry which is preliminary data.</text>
</comment>
<dbReference type="AlphaFoldDB" id="A0A6L9G3L0"/>
<dbReference type="Proteomes" id="UP000477543">
    <property type="component" value="Unassembled WGS sequence"/>
</dbReference>